<proteinExistence type="predicted"/>
<evidence type="ECO:0008006" key="2">
    <source>
        <dbReference type="Google" id="ProtNLM"/>
    </source>
</evidence>
<dbReference type="AlphaFoldDB" id="A0A6S6T4H0"/>
<protein>
    <recommendedName>
        <fullName evidence="2">DUF3570 domain-containing protein</fullName>
    </recommendedName>
</protein>
<organism evidence="1">
    <name type="scientific">uncultured Campylobacterales bacterium</name>
    <dbReference type="NCBI Taxonomy" id="352960"/>
    <lineage>
        <taxon>Bacteria</taxon>
        <taxon>Pseudomonadati</taxon>
        <taxon>Campylobacterota</taxon>
        <taxon>Epsilonproteobacteria</taxon>
        <taxon>Campylobacterales</taxon>
        <taxon>environmental samples</taxon>
    </lineage>
</organism>
<name>A0A6S6T4H0_9BACT</name>
<evidence type="ECO:0000313" key="1">
    <source>
        <dbReference type="EMBL" id="CAA6813145.1"/>
    </source>
</evidence>
<sequence length="381" mass="42579">MQLKYSLVALACIATLSAEDSISISYLQYDEDNNRVSVSAPAIAIQKDFGKDYTLDVYVVSDSVSGATPTYVEENVVASSGATSVATTTSVVPVYNQSNEFDEVRNAYTLNLTKRLENRNEISIGTTVSLESDYYSYELSGGYLQYLDTAKNRSLNYGLSAQFNEILVYCASSTDTEVCDASSGSSEAATSIGIGTEIGLSQILDKNSIIKGSLFLKYEDGYLSNPYLKAVKDDGVSLTLESDQRPDTRLGYGAYLSYKNAFRDNQTFQVDYRLYSDDWGILSNTVNTKYYYEATNDLTLGFGLRYYKQSEADFYQEGYFEPSARYLSSDERLSDFSAVTYTFEAKYNITDKLSTNFSYNSYDQSTDLSATYYTLGFKYKF</sequence>
<accession>A0A6S6T4H0</accession>
<dbReference type="EMBL" id="CACVAW010000053">
    <property type="protein sequence ID" value="CAA6813145.1"/>
    <property type="molecule type" value="Genomic_DNA"/>
</dbReference>
<gene>
    <name evidence="1" type="ORF">HELGO_WM22616</name>
</gene>
<dbReference type="Pfam" id="PF12094">
    <property type="entry name" value="DUF3570"/>
    <property type="match status" value="1"/>
</dbReference>
<reference evidence="1" key="1">
    <citation type="submission" date="2020-01" db="EMBL/GenBank/DDBJ databases">
        <authorList>
            <person name="Meier V. D."/>
            <person name="Meier V D."/>
        </authorList>
    </citation>
    <scope>NUCLEOTIDE SEQUENCE</scope>
    <source>
        <strain evidence="1">HLG_WM_MAG_12</strain>
    </source>
</reference>
<dbReference type="InterPro" id="IPR021953">
    <property type="entry name" value="DUF3570"/>
</dbReference>